<evidence type="ECO:0000313" key="2">
    <source>
        <dbReference type="EMBL" id="CEG01973.1"/>
    </source>
</evidence>
<organism evidence="2 3">
    <name type="scientific">Ostreococcus tauri</name>
    <name type="common">Marine green alga</name>
    <dbReference type="NCBI Taxonomy" id="70448"/>
    <lineage>
        <taxon>Eukaryota</taxon>
        <taxon>Viridiplantae</taxon>
        <taxon>Chlorophyta</taxon>
        <taxon>Mamiellophyceae</taxon>
        <taxon>Mamiellales</taxon>
        <taxon>Bathycoccaceae</taxon>
        <taxon>Ostreococcus</taxon>
    </lineage>
</organism>
<accession>A0A096PBI7</accession>
<feature type="region of interest" description="Disordered" evidence="1">
    <location>
        <begin position="79"/>
        <end position="100"/>
    </location>
</feature>
<dbReference type="Proteomes" id="UP000009170">
    <property type="component" value="Unassembled WGS sequence"/>
</dbReference>
<sequence>MAPTTPSIDAMSRAETTTLEAKRTTWMHEARAAFPVDLAGGSLLCVVLVCGSMRAHDLDWAGLVTAVHGERAVTVKPLEVESTSENENENENDAARRSNETTVTLRLARGYPMKRVDRSAVMERLTFARDGVGVVLDATDDAPPMLGGRFRVEMSSAERAMVRGESPERFREARGERCDVENEADFVDDVGNVVSESVYSLFEVKRDRDSDTESTADAFGTPPSLDLGEDAPSTRAHSDVQEGAGDSISPGSLVCKHVPGADDVVAEEASASQASDRASDDVREIRAVASSPGQHEWKGAISYLREQLTTQRGVRLILRRDDVERLLDEIER</sequence>
<feature type="region of interest" description="Disordered" evidence="1">
    <location>
        <begin position="205"/>
        <end position="252"/>
    </location>
</feature>
<dbReference type="InParanoid" id="A0A096PBI7"/>
<gene>
    <name evidence="2" type="ORF">OT_ostta14g00430</name>
</gene>
<keyword evidence="3" id="KW-1185">Reference proteome</keyword>
<dbReference type="OrthoDB" id="10573636at2759"/>
<protein>
    <submittedName>
        <fullName evidence="2">Unnamed product</fullName>
    </submittedName>
</protein>
<name>A0A096PBI7_OSTTA</name>
<dbReference type="GeneID" id="34946361"/>
<evidence type="ECO:0000256" key="1">
    <source>
        <dbReference type="SAM" id="MobiDB-lite"/>
    </source>
</evidence>
<proteinExistence type="predicted"/>
<reference evidence="2 3" key="2">
    <citation type="journal article" date="2014" name="BMC Genomics">
        <title>An improved genome of the model marine alga Ostreococcus tauri unfolds by assessing Illumina de novo assemblies.</title>
        <authorList>
            <person name="Blanc-Mathieu R."/>
            <person name="Verhelst B."/>
            <person name="Derelle E."/>
            <person name="Rombauts S."/>
            <person name="Bouget F.Y."/>
            <person name="Carre I."/>
            <person name="Chateau A."/>
            <person name="Eyre-Walker A."/>
            <person name="Grimsley N."/>
            <person name="Moreau H."/>
            <person name="Piegu B."/>
            <person name="Rivals E."/>
            <person name="Schackwitz W."/>
            <person name="Van de Peer Y."/>
            <person name="Piganeau G."/>
        </authorList>
    </citation>
    <scope>NUCLEOTIDE SEQUENCE [LARGE SCALE GENOMIC DNA]</scope>
    <source>
        <strain evidence="3">OTTH 0595 / CCAP 157/2 / RCC745</strain>
    </source>
</reference>
<comment type="caution">
    <text evidence="2">The sequence shown here is derived from an EMBL/GenBank/DDBJ whole genome shotgun (WGS) entry which is preliminary data.</text>
</comment>
<reference evidence="3" key="1">
    <citation type="journal article" date="2006" name="Proc. Natl. Acad. Sci. U.S.A.">
        <title>Genome analysis of the smallest free-living eukaryote Ostreococcus tauri unveils many unique features.</title>
        <authorList>
            <person name="Derelle E."/>
            <person name="Ferraz C."/>
            <person name="Rombauts S."/>
            <person name="Rouze P."/>
            <person name="Worden A.Z."/>
            <person name="Robbens S."/>
            <person name="Partensky F."/>
            <person name="Degroeve S."/>
            <person name="Echeynie S."/>
            <person name="Cooke R."/>
            <person name="Saeys Y."/>
            <person name="Wuyts J."/>
            <person name="Jabbari K."/>
            <person name="Bowler C."/>
            <person name="Panaud O."/>
            <person name="Piegu B."/>
            <person name="Ball S.G."/>
            <person name="Ral J.-P."/>
            <person name="Bouget F.-Y."/>
            <person name="Piganeau G."/>
            <person name="De Baets B."/>
            <person name="Picard A."/>
            <person name="Delseny M."/>
            <person name="Demaille J."/>
            <person name="Van de Peer Y."/>
            <person name="Moreau H."/>
        </authorList>
    </citation>
    <scope>NUCLEOTIDE SEQUENCE [LARGE SCALE GENOMIC DNA]</scope>
    <source>
        <strain evidence="3">OTTH 0595 / CCAP 157/2 / RCC745</strain>
    </source>
</reference>
<dbReference type="AlphaFoldDB" id="A0A096PBI7"/>
<dbReference type="KEGG" id="ota:OT_ostta14g00430"/>
<dbReference type="RefSeq" id="XP_022841280.1">
    <property type="nucleotide sequence ID" value="XM_022982499.1"/>
</dbReference>
<dbReference type="EMBL" id="CAID01000014">
    <property type="protein sequence ID" value="CEG01973.1"/>
    <property type="molecule type" value="Genomic_DNA"/>
</dbReference>
<evidence type="ECO:0000313" key="3">
    <source>
        <dbReference type="Proteomes" id="UP000009170"/>
    </source>
</evidence>
<feature type="compositionally biased region" description="Acidic residues" evidence="1">
    <location>
        <begin position="82"/>
        <end position="92"/>
    </location>
</feature>